<name>A0A7W8UC63_9HYPH</name>
<dbReference type="RefSeq" id="WP_018327635.1">
    <property type="nucleotide sequence ID" value="NZ_JACHBK010000005.1"/>
</dbReference>
<sequence>MDAKALGVTGAEVDMARKGSSFDFQLSMPIGLACKPDAEHRECVMKAGIDAQARADMERLAASCTSRSLLRSAQAIDDLS</sequence>
<organism evidence="1 2">
    <name type="scientific">Rhizobium giardinii</name>
    <dbReference type="NCBI Taxonomy" id="56731"/>
    <lineage>
        <taxon>Bacteria</taxon>
        <taxon>Pseudomonadati</taxon>
        <taxon>Pseudomonadota</taxon>
        <taxon>Alphaproteobacteria</taxon>
        <taxon>Hyphomicrobiales</taxon>
        <taxon>Rhizobiaceae</taxon>
        <taxon>Rhizobium/Agrobacterium group</taxon>
        <taxon>Rhizobium</taxon>
    </lineage>
</organism>
<keyword evidence="2" id="KW-1185">Reference proteome</keyword>
<gene>
    <name evidence="1" type="ORF">GGD55_002768</name>
</gene>
<evidence type="ECO:0000313" key="2">
    <source>
        <dbReference type="Proteomes" id="UP000585507"/>
    </source>
</evidence>
<proteinExistence type="predicted"/>
<reference evidence="1 2" key="1">
    <citation type="submission" date="2020-08" db="EMBL/GenBank/DDBJ databases">
        <title>Genomic Encyclopedia of Type Strains, Phase IV (KMG-V): Genome sequencing to study the core and pangenomes of soil and plant-associated prokaryotes.</title>
        <authorList>
            <person name="Whitman W."/>
        </authorList>
    </citation>
    <scope>NUCLEOTIDE SEQUENCE [LARGE SCALE GENOMIC DNA]</scope>
    <source>
        <strain evidence="1 2">SEMIA 4084</strain>
    </source>
</reference>
<dbReference type="PROSITE" id="PS51257">
    <property type="entry name" value="PROKAR_LIPOPROTEIN"/>
    <property type="match status" value="1"/>
</dbReference>
<protein>
    <submittedName>
        <fullName evidence="1">Uncharacterized protein</fullName>
    </submittedName>
</protein>
<dbReference type="EMBL" id="JACHBK010000005">
    <property type="protein sequence ID" value="MBB5536064.1"/>
    <property type="molecule type" value="Genomic_DNA"/>
</dbReference>
<dbReference type="Proteomes" id="UP000585507">
    <property type="component" value="Unassembled WGS sequence"/>
</dbReference>
<accession>A0A7W8UC63</accession>
<comment type="caution">
    <text evidence="1">The sequence shown here is derived from an EMBL/GenBank/DDBJ whole genome shotgun (WGS) entry which is preliminary data.</text>
</comment>
<evidence type="ECO:0000313" key="1">
    <source>
        <dbReference type="EMBL" id="MBB5536064.1"/>
    </source>
</evidence>
<dbReference type="AlphaFoldDB" id="A0A7W8UC63"/>